<keyword evidence="4" id="KW-1185">Reference proteome</keyword>
<feature type="signal peptide" evidence="1">
    <location>
        <begin position="1"/>
        <end position="19"/>
    </location>
</feature>
<evidence type="ECO:0000313" key="3">
    <source>
        <dbReference type="EMBL" id="RKQ14185.1"/>
    </source>
</evidence>
<dbReference type="PANTHER" id="PTHR30024">
    <property type="entry name" value="ALIPHATIC SULFONATES-BINDING PROTEIN-RELATED"/>
    <property type="match status" value="1"/>
</dbReference>
<accession>A0A494YVL0</accession>
<sequence length="337" mass="36756">MKKNWLFLLVLGAIAAILAACSSDESASEASEKEQDKVLQYQSIPSTVYPAELAEALGYLGDIKLEKVSDVVGGPESIQLTATGETDFGSAFNGAIIKSHAQGVKIKSVVGSYGSDENVFIGFYTLEDSDIKTAKDLIGKKIGVNILGAHMDFAVQQYLRENGLTEEEIKQVELVVVPLSSAEQVLRGGQVDVVGLGGISRDKALENGGIRPLFKDTDLFGNFTAGEYFFAEKYIEENPDTVKTFVEGVAKAIEWTKTTPREEVIAKFEEIINAREGKETTANLKYWKSVGIAEEGGQIGDKDFQIWLDGLVENGVVEEGEVKVEELYTNEFNPYAK</sequence>
<reference evidence="3 4" key="1">
    <citation type="journal article" date="2016" name="Antonie Van Leeuwenhoek">
        <title>Lysinibacillus endophyticus sp. nov., an indole-3-acetic acid producing endophytic bacterium isolated from corn root (Zea mays cv. Xinken-5).</title>
        <authorList>
            <person name="Yu J."/>
            <person name="Guan X."/>
            <person name="Liu C."/>
            <person name="Xiang W."/>
            <person name="Yu Z."/>
            <person name="Liu X."/>
            <person name="Wang G."/>
        </authorList>
    </citation>
    <scope>NUCLEOTIDE SEQUENCE [LARGE SCALE GENOMIC DNA]</scope>
    <source>
        <strain evidence="3 4">DSM 100506</strain>
    </source>
</reference>
<dbReference type="Pfam" id="PF09084">
    <property type="entry name" value="NMT1"/>
    <property type="match status" value="1"/>
</dbReference>
<feature type="chain" id="PRO_5039430557" evidence="1">
    <location>
        <begin position="20"/>
        <end position="337"/>
    </location>
</feature>
<dbReference type="InterPro" id="IPR015168">
    <property type="entry name" value="SsuA/THI5"/>
</dbReference>
<organism evidence="3 4">
    <name type="scientific">Ureibacillus endophyticus</name>
    <dbReference type="NCBI Taxonomy" id="1978490"/>
    <lineage>
        <taxon>Bacteria</taxon>
        <taxon>Bacillati</taxon>
        <taxon>Bacillota</taxon>
        <taxon>Bacilli</taxon>
        <taxon>Bacillales</taxon>
        <taxon>Caryophanaceae</taxon>
        <taxon>Ureibacillus</taxon>
    </lineage>
</organism>
<dbReference type="EMBL" id="RBZN01000048">
    <property type="protein sequence ID" value="RKQ14185.1"/>
    <property type="molecule type" value="Genomic_DNA"/>
</dbReference>
<dbReference type="Gene3D" id="3.40.190.10">
    <property type="entry name" value="Periplasmic binding protein-like II"/>
    <property type="match status" value="2"/>
</dbReference>
<evidence type="ECO:0000259" key="2">
    <source>
        <dbReference type="Pfam" id="PF09084"/>
    </source>
</evidence>
<evidence type="ECO:0000256" key="1">
    <source>
        <dbReference type="SAM" id="SignalP"/>
    </source>
</evidence>
<dbReference type="SUPFAM" id="SSF53850">
    <property type="entry name" value="Periplasmic binding protein-like II"/>
    <property type="match status" value="1"/>
</dbReference>
<dbReference type="OrthoDB" id="9815602at2"/>
<keyword evidence="1" id="KW-0732">Signal</keyword>
<protein>
    <submittedName>
        <fullName evidence="3">ABC transporter substrate-binding protein</fullName>
    </submittedName>
</protein>
<evidence type="ECO:0000313" key="4">
    <source>
        <dbReference type="Proteomes" id="UP000272238"/>
    </source>
</evidence>
<comment type="caution">
    <text evidence="3">The sequence shown here is derived from an EMBL/GenBank/DDBJ whole genome shotgun (WGS) entry which is preliminary data.</text>
</comment>
<feature type="domain" description="SsuA/THI5-like" evidence="2">
    <location>
        <begin position="75"/>
        <end position="262"/>
    </location>
</feature>
<proteinExistence type="predicted"/>
<gene>
    <name evidence="3" type="ORF">D8M03_14535</name>
</gene>
<dbReference type="AlphaFoldDB" id="A0A494YVL0"/>
<name>A0A494YVL0_9BACL</name>
<dbReference type="Proteomes" id="UP000272238">
    <property type="component" value="Unassembled WGS sequence"/>
</dbReference>
<dbReference type="RefSeq" id="WP_121215553.1">
    <property type="nucleotide sequence ID" value="NZ_RBZN01000048.1"/>
</dbReference>
<dbReference type="PROSITE" id="PS51257">
    <property type="entry name" value="PROKAR_LIPOPROTEIN"/>
    <property type="match status" value="1"/>
</dbReference>